<dbReference type="RefSeq" id="WP_252587565.1">
    <property type="nucleotide sequence ID" value="NZ_JAMWYS010000030.1"/>
</dbReference>
<reference evidence="1" key="1">
    <citation type="submission" date="2022-06" db="EMBL/GenBank/DDBJ databases">
        <title>Solitalea sp. MAHUQ-68 isolated from rhizospheric soil.</title>
        <authorList>
            <person name="Huq M.A."/>
        </authorList>
    </citation>
    <scope>NUCLEOTIDE SEQUENCE</scope>
    <source>
        <strain evidence="1">MAHUQ-68</strain>
    </source>
</reference>
<accession>A0A9X2F639</accession>
<name>A0A9X2F639_9SPHI</name>
<protein>
    <submittedName>
        <fullName evidence="1">Uncharacterized protein</fullName>
    </submittedName>
</protein>
<evidence type="ECO:0000313" key="2">
    <source>
        <dbReference type="Proteomes" id="UP001155182"/>
    </source>
</evidence>
<sequence length="205" mass="24453">MDLVFIPIKQIESLEQSIYDMLMSNPEMGFGDMGDCQQTAKLTVEEWVDNNNISTNEERDGRKTFPNGFPSWQEVHFEIVMAITEAFNLGKDQMPTRIRRIIEKHGRGGLYELAEKLTMDFEINNTQWTYEKIRSFVEQEIYFHRDNVRLFVERFISSIWTQFSDPTSNFDDVVEYCMDFVNPEDWHEGDIYWAFRKKIDEQKNQ</sequence>
<comment type="caution">
    <text evidence="1">The sequence shown here is derived from an EMBL/GenBank/DDBJ whole genome shotgun (WGS) entry which is preliminary data.</text>
</comment>
<proteinExistence type="predicted"/>
<organism evidence="1 2">
    <name type="scientific">Solitalea agri</name>
    <dbReference type="NCBI Taxonomy" id="2953739"/>
    <lineage>
        <taxon>Bacteria</taxon>
        <taxon>Pseudomonadati</taxon>
        <taxon>Bacteroidota</taxon>
        <taxon>Sphingobacteriia</taxon>
        <taxon>Sphingobacteriales</taxon>
        <taxon>Sphingobacteriaceae</taxon>
        <taxon>Solitalea</taxon>
    </lineage>
</organism>
<dbReference type="EMBL" id="JAMWYS010000030">
    <property type="protein sequence ID" value="MCO4293071.1"/>
    <property type="molecule type" value="Genomic_DNA"/>
</dbReference>
<gene>
    <name evidence="1" type="ORF">NF867_09365</name>
</gene>
<evidence type="ECO:0000313" key="1">
    <source>
        <dbReference type="EMBL" id="MCO4293071.1"/>
    </source>
</evidence>
<dbReference type="AlphaFoldDB" id="A0A9X2F639"/>
<keyword evidence="2" id="KW-1185">Reference proteome</keyword>
<dbReference type="Proteomes" id="UP001155182">
    <property type="component" value="Unassembled WGS sequence"/>
</dbReference>